<feature type="region of interest" description="Disordered" evidence="1">
    <location>
        <begin position="387"/>
        <end position="437"/>
    </location>
</feature>
<evidence type="ECO:0000313" key="4">
    <source>
        <dbReference type="Proteomes" id="UP000195570"/>
    </source>
</evidence>
<dbReference type="EMBL" id="CZPT02000522">
    <property type="protein sequence ID" value="SCU66219.1"/>
    <property type="molecule type" value="Genomic_DNA"/>
</dbReference>
<feature type="compositionally biased region" description="Basic and acidic residues" evidence="1">
    <location>
        <begin position="219"/>
        <end position="228"/>
    </location>
</feature>
<dbReference type="Pfam" id="PF25339">
    <property type="entry name" value="C2_C2CD3_N"/>
    <property type="match status" value="1"/>
</dbReference>
<dbReference type="InterPro" id="IPR057537">
    <property type="entry name" value="C2_C2CD3_N"/>
</dbReference>
<feature type="domain" description="C2CD3 N-terminal C2" evidence="2">
    <location>
        <begin position="8"/>
        <end position="164"/>
    </location>
</feature>
<reference evidence="3" key="1">
    <citation type="submission" date="2016-09" db="EMBL/GenBank/DDBJ databases">
        <authorList>
            <person name="Hebert L."/>
            <person name="Moumen B."/>
        </authorList>
    </citation>
    <scope>NUCLEOTIDE SEQUENCE [LARGE SCALE GENOMIC DNA]</scope>
    <source>
        <strain evidence="3">OVI</strain>
    </source>
</reference>
<feature type="region of interest" description="Disordered" evidence="1">
    <location>
        <begin position="194"/>
        <end position="288"/>
    </location>
</feature>
<dbReference type="GeneID" id="92382810"/>
<feature type="compositionally biased region" description="Polar residues" evidence="1">
    <location>
        <begin position="194"/>
        <end position="218"/>
    </location>
</feature>
<evidence type="ECO:0000256" key="1">
    <source>
        <dbReference type="SAM" id="MobiDB-lite"/>
    </source>
</evidence>
<dbReference type="AlphaFoldDB" id="A0A1G4I319"/>
<dbReference type="RefSeq" id="XP_067077687.1">
    <property type="nucleotide sequence ID" value="XM_067221586.1"/>
</dbReference>
<evidence type="ECO:0000313" key="3">
    <source>
        <dbReference type="EMBL" id="SCU66219.1"/>
    </source>
</evidence>
<protein>
    <recommendedName>
        <fullName evidence="2">C2CD3 N-terminal C2 domain-containing protein</fullName>
    </recommendedName>
</protein>
<feature type="compositionally biased region" description="Polar residues" evidence="1">
    <location>
        <begin position="425"/>
        <end position="435"/>
    </location>
</feature>
<dbReference type="InterPro" id="IPR035892">
    <property type="entry name" value="C2_domain_sf"/>
</dbReference>
<comment type="caution">
    <text evidence="3">The sequence shown here is derived from an EMBL/GenBank/DDBJ whole genome shotgun (WGS) entry which is preliminary data.</text>
</comment>
<feature type="compositionally biased region" description="Basic and acidic residues" evidence="1">
    <location>
        <begin position="252"/>
        <end position="274"/>
    </location>
</feature>
<dbReference type="SUPFAM" id="SSF49562">
    <property type="entry name" value="C2 domain (Calcium/lipid-binding domain, CaLB)"/>
    <property type="match status" value="1"/>
</dbReference>
<feature type="region of interest" description="Disordered" evidence="1">
    <location>
        <begin position="597"/>
        <end position="694"/>
    </location>
</feature>
<sequence length="1002" mass="109054">MNLVYGSHLPPGTEGPTCGELRIRVEKMILREDIVNSAVRSECASANARPISVSVDHCAVAPLFRGEARPSAQCTPTTPGKVRGVLSLVYPIKTHEAQFVEYLTNMSKSFNGGVHVLVFVPTSYSGRRKPTHIGKTIVALDRLKPSSPVGGWFHIMRDMSSTDGKTAEKGTSPVTLVDVGKVKLSFTVTYFSQATPTRQRSTSTTASHALQQGGAETSDQSRIEKEKNPPPGAARVSSPTLVGVNILPPQAIKDEQSGEQRPRGERSLGRDDRTTPNSTPGPQLMPASQVPLCGSFPRASEVPMGFSTNQKDTISQLLQRGHTLRARMERALDRSALMEGALGATTYTPMLPYANSIERAMALPGVTPGSNLMLGLFPVSAEADTSASSRTSLSDGSVKGTPENSVASGVVEPNETPKESRLHTGVTSGQRSFQRTGALPTEGGYVEVDLSRISFSSGPATLGMEEMRIDIRLSKDVKTDEPVESYSSYVHRVPLAKGPEHHIVIGFQVRSFSEDKSRMVIGFYRVFSAPVSNPPSETLLPAPASAKRVLVNETLLGICIVGLHAQSRDIVAHDPFSGEDPTQAHLCVRVRDSAPAVVDNGPKRKEASRVKRVTVVRSDQRSNGSHSNEKLVETRREGHRVHLKEGADEPVQWKRECSEDRESCSSSSTSTPSSTGRSKRRHRVGDSSNRVEQTEVYPVQICPTTPVKPTVQNAGEPEKKNFRSILASPQVTGGLHRGKTSTDGPSDRFRMHVAIRSCKDLPLVALRRDGLPMVSTVVPTDQMANGVRSALASDGSLVLIDSEYRVFTPPSTFFTVEDIYNATSSSALSRGVVPDWYVEAAVRGEYDRTLVVPKSQSPQYDYECILSLPHEAVFLRQASAENQRTAIEAAAVREGAAPGFPPSLLPADKTWAAQGAGKETVPCLSEMRLTLWHHAPEVDGVETRAKRSEEEKLWVNAAPLGECRIDLRSLRFLRVIDGWYRINEIDRLDNVVGYVRVSVRML</sequence>
<evidence type="ECO:0000259" key="2">
    <source>
        <dbReference type="Pfam" id="PF25339"/>
    </source>
</evidence>
<feature type="compositionally biased region" description="Low complexity" evidence="1">
    <location>
        <begin position="664"/>
        <end position="676"/>
    </location>
</feature>
<feature type="compositionally biased region" description="Basic and acidic residues" evidence="1">
    <location>
        <begin position="643"/>
        <end position="663"/>
    </location>
</feature>
<dbReference type="Proteomes" id="UP000195570">
    <property type="component" value="Unassembled WGS sequence"/>
</dbReference>
<keyword evidence="4" id="KW-1185">Reference proteome</keyword>
<gene>
    <name evidence="3" type="ORF">TEOVI_000887600</name>
</gene>
<dbReference type="VEuPathDB" id="TriTrypDB:TEOVI_000887600"/>
<organism evidence="3 4">
    <name type="scientific">Trypanosoma equiperdum</name>
    <dbReference type="NCBI Taxonomy" id="5694"/>
    <lineage>
        <taxon>Eukaryota</taxon>
        <taxon>Discoba</taxon>
        <taxon>Euglenozoa</taxon>
        <taxon>Kinetoplastea</taxon>
        <taxon>Metakinetoplastina</taxon>
        <taxon>Trypanosomatida</taxon>
        <taxon>Trypanosomatidae</taxon>
        <taxon>Trypanosoma</taxon>
    </lineage>
</organism>
<proteinExistence type="predicted"/>
<name>A0A1G4I319_TRYEQ</name>
<accession>A0A1G4I319</accession>
<feature type="compositionally biased region" description="Basic and acidic residues" evidence="1">
    <location>
        <begin position="627"/>
        <end position="636"/>
    </location>
</feature>